<dbReference type="GO" id="GO:0005737">
    <property type="term" value="C:cytoplasm"/>
    <property type="evidence" value="ECO:0007669"/>
    <property type="project" value="TreeGrafter"/>
</dbReference>
<dbReference type="GO" id="GO:0043041">
    <property type="term" value="P:amino acid activation for nonribosomal peptide biosynthetic process"/>
    <property type="evidence" value="ECO:0007669"/>
    <property type="project" value="TreeGrafter"/>
</dbReference>
<reference evidence="4" key="1">
    <citation type="journal article" date="2013" name="Nature">
        <title>Pan genome of the phytoplankton Emiliania underpins its global distribution.</title>
        <authorList>
            <person name="Read B.A."/>
            <person name="Kegel J."/>
            <person name="Klute M.J."/>
            <person name="Kuo A."/>
            <person name="Lefebvre S.C."/>
            <person name="Maumus F."/>
            <person name="Mayer C."/>
            <person name="Miller J."/>
            <person name="Monier A."/>
            <person name="Salamov A."/>
            <person name="Young J."/>
            <person name="Aguilar M."/>
            <person name="Claverie J.M."/>
            <person name="Frickenhaus S."/>
            <person name="Gonzalez K."/>
            <person name="Herman E.K."/>
            <person name="Lin Y.C."/>
            <person name="Napier J."/>
            <person name="Ogata H."/>
            <person name="Sarno A.F."/>
            <person name="Shmutz J."/>
            <person name="Schroeder D."/>
            <person name="de Vargas C."/>
            <person name="Verret F."/>
            <person name="von Dassow P."/>
            <person name="Valentin K."/>
            <person name="Van de Peer Y."/>
            <person name="Wheeler G."/>
            <person name="Dacks J.B."/>
            <person name="Delwiche C.F."/>
            <person name="Dyhrman S.T."/>
            <person name="Glockner G."/>
            <person name="John U."/>
            <person name="Richards T."/>
            <person name="Worden A.Z."/>
            <person name="Zhang X."/>
            <person name="Grigoriev I.V."/>
            <person name="Allen A.E."/>
            <person name="Bidle K."/>
            <person name="Borodovsky M."/>
            <person name="Bowler C."/>
            <person name="Brownlee C."/>
            <person name="Cock J.M."/>
            <person name="Elias M."/>
            <person name="Gladyshev V.N."/>
            <person name="Groth M."/>
            <person name="Guda C."/>
            <person name="Hadaegh A."/>
            <person name="Iglesias-Rodriguez M.D."/>
            <person name="Jenkins J."/>
            <person name="Jones B.M."/>
            <person name="Lawson T."/>
            <person name="Leese F."/>
            <person name="Lindquist E."/>
            <person name="Lobanov A."/>
            <person name="Lomsadze A."/>
            <person name="Malik S.B."/>
            <person name="Marsh M.E."/>
            <person name="Mackinder L."/>
            <person name="Mock T."/>
            <person name="Mueller-Roeber B."/>
            <person name="Pagarete A."/>
            <person name="Parker M."/>
            <person name="Probert I."/>
            <person name="Quesneville H."/>
            <person name="Raines C."/>
            <person name="Rensing S.A."/>
            <person name="Riano-Pachon D.M."/>
            <person name="Richier S."/>
            <person name="Rokitta S."/>
            <person name="Shiraiwa Y."/>
            <person name="Soanes D.M."/>
            <person name="van der Giezen M."/>
            <person name="Wahlund T.M."/>
            <person name="Williams B."/>
            <person name="Wilson W."/>
            <person name="Wolfe G."/>
            <person name="Wurch L.L."/>
        </authorList>
    </citation>
    <scope>NUCLEOTIDE SEQUENCE</scope>
</reference>
<dbReference type="EnsemblProtists" id="EOD35174">
    <property type="protein sequence ID" value="EOD35174"/>
    <property type="gene ID" value="EMIHUDRAFT_227706"/>
</dbReference>
<name>A0A0D3KHD9_EMIH1</name>
<evidence type="ECO:0000259" key="2">
    <source>
        <dbReference type="Pfam" id="PF00501"/>
    </source>
</evidence>
<feature type="domain" description="AMP-dependent synthetase/ligase" evidence="2">
    <location>
        <begin position="12"/>
        <end position="220"/>
    </location>
</feature>
<protein>
    <recommendedName>
        <fullName evidence="2">AMP-dependent synthetase/ligase domain-containing protein</fullName>
    </recommendedName>
</protein>
<dbReference type="Proteomes" id="UP000013827">
    <property type="component" value="Unassembled WGS sequence"/>
</dbReference>
<dbReference type="RefSeq" id="XP_005787603.1">
    <property type="nucleotide sequence ID" value="XM_005787546.1"/>
</dbReference>
<dbReference type="GO" id="GO:0044550">
    <property type="term" value="P:secondary metabolite biosynthetic process"/>
    <property type="evidence" value="ECO:0007669"/>
    <property type="project" value="TreeGrafter"/>
</dbReference>
<dbReference type="HOGENOM" id="CLU_458889_0_0_1"/>
<feature type="compositionally biased region" description="Low complexity" evidence="1">
    <location>
        <begin position="557"/>
        <end position="575"/>
    </location>
</feature>
<dbReference type="InterPro" id="IPR045851">
    <property type="entry name" value="AMP-bd_C_sf"/>
</dbReference>
<evidence type="ECO:0000256" key="1">
    <source>
        <dbReference type="SAM" id="MobiDB-lite"/>
    </source>
</evidence>
<dbReference type="InterPro" id="IPR000873">
    <property type="entry name" value="AMP-dep_synth/lig_dom"/>
</dbReference>
<dbReference type="SUPFAM" id="SSF48403">
    <property type="entry name" value="Ankyrin repeat"/>
    <property type="match status" value="1"/>
</dbReference>
<dbReference type="KEGG" id="ehx:EMIHUDRAFT_227706"/>
<dbReference type="AlphaFoldDB" id="A0A0D3KHD9"/>
<dbReference type="InterPro" id="IPR042099">
    <property type="entry name" value="ANL_N_sf"/>
</dbReference>
<feature type="region of interest" description="Disordered" evidence="1">
    <location>
        <begin position="541"/>
        <end position="576"/>
    </location>
</feature>
<dbReference type="PANTHER" id="PTHR45527">
    <property type="entry name" value="NONRIBOSOMAL PEPTIDE SYNTHETASE"/>
    <property type="match status" value="1"/>
</dbReference>
<dbReference type="GeneID" id="17280444"/>
<accession>A0A0D3KHD9</accession>
<dbReference type="Gene3D" id="3.30.300.30">
    <property type="match status" value="1"/>
</dbReference>
<dbReference type="Gene3D" id="3.40.50.12780">
    <property type="entry name" value="N-terminal domain of ligase-like"/>
    <property type="match status" value="1"/>
</dbReference>
<dbReference type="PaxDb" id="2903-EOD35174"/>
<feature type="compositionally biased region" description="Basic and acidic residues" evidence="1">
    <location>
        <begin position="541"/>
        <end position="556"/>
    </location>
</feature>
<evidence type="ECO:0000313" key="4">
    <source>
        <dbReference type="Proteomes" id="UP000013827"/>
    </source>
</evidence>
<dbReference type="GO" id="GO:0031177">
    <property type="term" value="F:phosphopantetheine binding"/>
    <property type="evidence" value="ECO:0007669"/>
    <property type="project" value="TreeGrafter"/>
</dbReference>
<reference evidence="3" key="2">
    <citation type="submission" date="2024-10" db="UniProtKB">
        <authorList>
            <consortium name="EnsemblProtists"/>
        </authorList>
    </citation>
    <scope>IDENTIFICATION</scope>
</reference>
<sequence length="595" mass="61467">MPPTLLASFVARASSSGDAAALAELGREGLSSTSYASLCATVRGAAAALQAAGVVSGEAVVDFCDEGRAMVVAMLAITMAGAAMVPLDPAAPPARLSALVADCGAALALCTRARLASLASALDGGRCQPLALEDVLVRDASLPAAPAPPPPGALCHHIYTSGSTGLPKAVSVTHGALASYGREKARTQRVGGASRVLVASAHTWDPAVGDVLSTLAVGGVEVINVYGVTEAAVYQTRELLIGGDQLAVGYLNRPRLTAEKFVWLPDAAVERLPRSYGRAAPPHCGGLDEQVKLRGIRIELGEVEHLLLYVVPSVPRAAFEEGGGGVEVLLTLRRRLPPQLVPAQGSLGEEHGRDSFERGNQRFATRLCGLYRKPRLRDYCVWLDWAALPPPSRSPRAAAAFTAFTSGARTAEELPEEEDLKRLATEALGAAAATGSARLARDTSKWTVLYHAAWGGHAECAVAAEAARQAPGESSAGGAAADVAAGGRRVRPDALAVVKLLLAARADANRRDQLGRTPLRVASAAGLAEAVVLLEAAGARRDDEPRAGSARHREEAAVAPEAAPASGAPAQAGAEKPWLRARCWAAARSDLDPSA</sequence>
<organism evidence="3 4">
    <name type="scientific">Emiliania huxleyi (strain CCMP1516)</name>
    <dbReference type="NCBI Taxonomy" id="280463"/>
    <lineage>
        <taxon>Eukaryota</taxon>
        <taxon>Haptista</taxon>
        <taxon>Haptophyta</taxon>
        <taxon>Prymnesiophyceae</taxon>
        <taxon>Isochrysidales</taxon>
        <taxon>Noelaerhabdaceae</taxon>
        <taxon>Emiliania</taxon>
    </lineage>
</organism>
<dbReference type="InterPro" id="IPR036770">
    <property type="entry name" value="Ankyrin_rpt-contain_sf"/>
</dbReference>
<keyword evidence="4" id="KW-1185">Reference proteome</keyword>
<proteinExistence type="predicted"/>
<dbReference type="Gene3D" id="1.25.40.20">
    <property type="entry name" value="Ankyrin repeat-containing domain"/>
    <property type="match status" value="1"/>
</dbReference>
<dbReference type="STRING" id="2903.R1FP54"/>
<dbReference type="SUPFAM" id="SSF56801">
    <property type="entry name" value="Acetyl-CoA synthetase-like"/>
    <property type="match status" value="1"/>
</dbReference>
<evidence type="ECO:0000313" key="3">
    <source>
        <dbReference type="EnsemblProtists" id="EOD35174"/>
    </source>
</evidence>
<dbReference type="PANTHER" id="PTHR45527:SF1">
    <property type="entry name" value="FATTY ACID SYNTHASE"/>
    <property type="match status" value="1"/>
</dbReference>
<dbReference type="Gene3D" id="2.30.38.10">
    <property type="entry name" value="Luciferase, Domain 3"/>
    <property type="match status" value="1"/>
</dbReference>
<dbReference type="Pfam" id="PF00501">
    <property type="entry name" value="AMP-binding"/>
    <property type="match status" value="1"/>
</dbReference>